<gene>
    <name evidence="6" type="ORF">CRE_13761</name>
</gene>
<keyword evidence="1" id="KW-0539">Nucleus</keyword>
<keyword evidence="2" id="KW-0863">Zinc-finger</keyword>
<dbReference type="STRING" id="31234.E3NIN2"/>
<evidence type="ECO:0000313" key="7">
    <source>
        <dbReference type="Proteomes" id="UP000008281"/>
    </source>
</evidence>
<evidence type="ECO:0000259" key="5">
    <source>
        <dbReference type="PROSITE" id="PS51156"/>
    </source>
</evidence>
<keyword evidence="2" id="KW-0862">Zinc</keyword>
<dbReference type="SMART" id="SM01189">
    <property type="entry name" value="ELM2"/>
    <property type="match status" value="1"/>
</dbReference>
<name>E3NIN2_CAERE</name>
<dbReference type="InterPro" id="IPR000949">
    <property type="entry name" value="ELM2_dom"/>
</dbReference>
<dbReference type="GO" id="GO:0043565">
    <property type="term" value="F:sequence-specific DNA binding"/>
    <property type="evidence" value="ECO:0007669"/>
    <property type="project" value="InterPro"/>
</dbReference>
<dbReference type="Pfam" id="PF01448">
    <property type="entry name" value="ELM2"/>
    <property type="match status" value="1"/>
</dbReference>
<evidence type="ECO:0000313" key="6">
    <source>
        <dbReference type="EMBL" id="EFO99075.1"/>
    </source>
</evidence>
<feature type="region of interest" description="Disordered" evidence="3">
    <location>
        <begin position="1"/>
        <end position="57"/>
    </location>
</feature>
<dbReference type="HOGENOM" id="CLU_463256_0_0_1"/>
<feature type="region of interest" description="Disordered" evidence="3">
    <location>
        <begin position="154"/>
        <end position="250"/>
    </location>
</feature>
<dbReference type="GO" id="GO:0006355">
    <property type="term" value="P:regulation of DNA-templated transcription"/>
    <property type="evidence" value="ECO:0007669"/>
    <property type="project" value="InterPro"/>
</dbReference>
<dbReference type="InParanoid" id="E3NIN2"/>
<keyword evidence="7" id="KW-1185">Reference proteome</keyword>
<dbReference type="GO" id="GO:0008270">
    <property type="term" value="F:zinc ion binding"/>
    <property type="evidence" value="ECO:0007669"/>
    <property type="project" value="UniProtKB-KW"/>
</dbReference>
<dbReference type="InterPro" id="IPR000679">
    <property type="entry name" value="Znf_GATA"/>
</dbReference>
<accession>E3NIN2</accession>
<dbReference type="AlphaFoldDB" id="E3NIN2"/>
<evidence type="ECO:0000259" key="4">
    <source>
        <dbReference type="PROSITE" id="PS50114"/>
    </source>
</evidence>
<organism evidence="7">
    <name type="scientific">Caenorhabditis remanei</name>
    <name type="common">Caenorhabditis vulgaris</name>
    <dbReference type="NCBI Taxonomy" id="31234"/>
    <lineage>
        <taxon>Eukaryota</taxon>
        <taxon>Metazoa</taxon>
        <taxon>Ecdysozoa</taxon>
        <taxon>Nematoda</taxon>
        <taxon>Chromadorea</taxon>
        <taxon>Rhabditida</taxon>
        <taxon>Rhabditina</taxon>
        <taxon>Rhabditomorpha</taxon>
        <taxon>Rhabditoidea</taxon>
        <taxon>Rhabditidae</taxon>
        <taxon>Peloderinae</taxon>
        <taxon>Caenorhabditis</taxon>
    </lineage>
</organism>
<protein>
    <recommendedName>
        <fullName evidence="8">ELM2 domain-containing protein</fullName>
    </recommendedName>
</protein>
<feature type="domain" description="ELM2" evidence="5">
    <location>
        <begin position="248"/>
        <end position="350"/>
    </location>
</feature>
<reference evidence="6" key="1">
    <citation type="submission" date="2007-07" db="EMBL/GenBank/DDBJ databases">
        <title>PCAP assembly of the Caenorhabditis remanei genome.</title>
        <authorList>
            <consortium name="The Caenorhabditis remanei Sequencing Consortium"/>
            <person name="Wilson R.K."/>
        </authorList>
    </citation>
    <scope>NUCLEOTIDE SEQUENCE [LARGE SCALE GENOMIC DNA]</scope>
    <source>
        <strain evidence="6">PB4641</strain>
    </source>
</reference>
<dbReference type="EMBL" id="DS268708">
    <property type="protein sequence ID" value="EFO99075.1"/>
    <property type="molecule type" value="Genomic_DNA"/>
</dbReference>
<dbReference type="PROSITE" id="PS51156">
    <property type="entry name" value="ELM2"/>
    <property type="match status" value="1"/>
</dbReference>
<evidence type="ECO:0000256" key="3">
    <source>
        <dbReference type="SAM" id="MobiDB-lite"/>
    </source>
</evidence>
<dbReference type="OrthoDB" id="5910027at2759"/>
<evidence type="ECO:0000256" key="1">
    <source>
        <dbReference type="ARBA" id="ARBA00023242"/>
    </source>
</evidence>
<proteinExistence type="predicted"/>
<evidence type="ECO:0000256" key="2">
    <source>
        <dbReference type="PROSITE-ProRule" id="PRU00094"/>
    </source>
</evidence>
<evidence type="ECO:0008006" key="8">
    <source>
        <dbReference type="Google" id="ProtNLM"/>
    </source>
</evidence>
<keyword evidence="2" id="KW-0479">Metal-binding</keyword>
<dbReference type="PROSITE" id="PS50114">
    <property type="entry name" value="GATA_ZN_FINGER_2"/>
    <property type="match status" value="1"/>
</dbReference>
<sequence>MLATTPHRPRRHVQMSDFGFGRPRLQSSRAKTPREYISVSSDEETTEPPPKKHRVGSPLVVCLSDSDVDSDVESIIILDDSDVDSDASIICLGTDDGSDSDVEVRQVIWNVDLTADDMPEIVDLEGSFESCSSILGFFLSDSENDIQEMPIDVTSAPIENLENLKVPPGTPESESSNKENSEMVVKQVSENSKTPKPGLSQGVYRNLRARPSISISSATKPKAQCSKRKSKRLSPQAPPPSDSGAGKDDYAIGDEYQAKIPLLLDTDPNDDYGDDNEYEEEIWTPKRFEVKDSEKRKEMEDSFNEQIRSVYWLAIWRQFKGRILFEDALQNLKKHRYDFAASLQTIDQVMKKRPNLMKHPCMGQATRMAKHGLNEMVTMRELQKTLLPNFHLSEVHYYRYQFVRFFMFQHYWDRPCLCKDALCKPLDFEPRFGCSNCAKDWRHFEKGDPMCLICQTYKNLTGEMRPVKNTYFTKEEKELIVRWNEMQMESGKVLKREEFEKLIEEEKVKRWMNLEITEEEKLMMNFQDPKNVERYSKIAAKGEYLVSKLKPFVLPLFPACKCDESEESKLMIEKENLIVPKVNFFYNEKKKIGTFRSQIQNPVYVFKFEKKFNPWVDEEMYKKRRKTTNRRNRRK</sequence>
<dbReference type="Proteomes" id="UP000008281">
    <property type="component" value="Unassembled WGS sequence"/>
</dbReference>
<feature type="domain" description="GATA-type" evidence="4">
    <location>
        <begin position="441"/>
        <end position="482"/>
    </location>
</feature>